<dbReference type="EMBL" id="MZ130491">
    <property type="protein sequence ID" value="QWM90606.1"/>
    <property type="molecule type" value="Genomic_DNA"/>
</dbReference>
<accession>A0AAE7RWB4</accession>
<sequence length="101" mass="12053">MVYMHVCHSLAYTEFDSQRVTNQCSLIMSYEKFKKSIIDEVELTRPKHIRKGQAIFNYVDEKFGLARKIQFDYNVDCFYNDLKIDAFLKILYKLTQSKSLH</sequence>
<gene>
    <name evidence="1" type="primary">gp_67539</name>
</gene>
<reference evidence="1 2" key="1">
    <citation type="submission" date="2021-04" db="EMBL/GenBank/DDBJ databases">
        <authorList>
            <person name="Shkoporov A.N."/>
            <person name="Stockdale S.R."/>
            <person name="Guerin E."/>
            <person name="Ross R.P."/>
            <person name="Hill C."/>
        </authorList>
    </citation>
    <scope>NUCLEOTIDE SEQUENCE [LARGE SCALE GENOMIC DNA]</scope>
    <source>
        <strain evidence="2">cr61_1</strain>
    </source>
</reference>
<dbReference type="RefSeq" id="YP_010509546.1">
    <property type="nucleotide sequence ID" value="NC_067209.1"/>
</dbReference>
<dbReference type="GeneID" id="75687032"/>
<dbReference type="Proteomes" id="UP000827408">
    <property type="component" value="Segment"/>
</dbReference>
<dbReference type="KEGG" id="vg:75687032"/>
<name>A0AAE7RWB4_9CAUD</name>
<proteinExistence type="predicted"/>
<evidence type="ECO:0000313" key="2">
    <source>
        <dbReference type="Proteomes" id="UP000827408"/>
    </source>
</evidence>
<evidence type="ECO:0000313" key="1">
    <source>
        <dbReference type="EMBL" id="QWM90606.1"/>
    </source>
</evidence>
<protein>
    <submittedName>
        <fullName evidence="1">Uncharacterized protein</fullName>
    </submittedName>
</protein>
<organism evidence="1 2">
    <name type="scientific">uncultured phage cr61_1</name>
    <dbReference type="NCBI Taxonomy" id="2986417"/>
    <lineage>
        <taxon>Viruses</taxon>
        <taxon>Duplodnaviria</taxon>
        <taxon>Heunggongvirae</taxon>
        <taxon>Uroviricota</taxon>
        <taxon>Caudoviricetes</taxon>
        <taxon>Crassvirales</taxon>
        <taxon>Suoliviridae</taxon>
        <taxon>Oafivirinae</taxon>
        <taxon>Bohxovirus</taxon>
        <taxon>Bohxovirus oralis</taxon>
    </lineage>
</organism>
<keyword evidence="2" id="KW-1185">Reference proteome</keyword>